<dbReference type="Gene3D" id="2.40.70.10">
    <property type="entry name" value="Acid Proteases"/>
    <property type="match status" value="2"/>
</dbReference>
<dbReference type="PROSITE" id="PS51767">
    <property type="entry name" value="PEPTIDASE_A1"/>
    <property type="match status" value="1"/>
</dbReference>
<keyword evidence="4" id="KW-0732">Signal</keyword>
<proteinExistence type="inferred from homology"/>
<protein>
    <submittedName>
        <fullName evidence="6">Transporter</fullName>
    </submittedName>
</protein>
<dbReference type="PRINTS" id="PR00792">
    <property type="entry name" value="PEPSIN"/>
</dbReference>
<dbReference type="PANTHER" id="PTHR47966">
    <property type="entry name" value="BETA-SITE APP-CLEAVING ENZYME, ISOFORM A-RELATED"/>
    <property type="match status" value="1"/>
</dbReference>
<comment type="caution">
    <text evidence="6">The sequence shown here is derived from an EMBL/GenBank/DDBJ whole genome shotgun (WGS) entry which is preliminary data.</text>
</comment>
<keyword evidence="3" id="KW-0378">Hydrolase</keyword>
<keyword evidence="3" id="KW-0645">Protease</keyword>
<dbReference type="InterPro" id="IPR021109">
    <property type="entry name" value="Peptidase_aspartic_dom_sf"/>
</dbReference>
<evidence type="ECO:0000256" key="1">
    <source>
        <dbReference type="ARBA" id="ARBA00007447"/>
    </source>
</evidence>
<dbReference type="InterPro" id="IPR001461">
    <property type="entry name" value="Aspartic_peptidase_A1"/>
</dbReference>
<dbReference type="AlphaFoldDB" id="A0A2G8S558"/>
<evidence type="ECO:0000313" key="7">
    <source>
        <dbReference type="Proteomes" id="UP000230002"/>
    </source>
</evidence>
<name>A0A2G8S558_9APHY</name>
<dbReference type="CDD" id="cd05471">
    <property type="entry name" value="pepsin_like"/>
    <property type="match status" value="1"/>
</dbReference>
<dbReference type="InterPro" id="IPR033121">
    <property type="entry name" value="PEPTIDASE_A1"/>
</dbReference>
<comment type="similarity">
    <text evidence="1 3">Belongs to the peptidase A1 family.</text>
</comment>
<dbReference type="InterPro" id="IPR034164">
    <property type="entry name" value="Pepsin-like_dom"/>
</dbReference>
<dbReference type="EMBL" id="AYKW01000023">
    <property type="protein sequence ID" value="PIL28864.1"/>
    <property type="molecule type" value="Genomic_DNA"/>
</dbReference>
<dbReference type="STRING" id="1077348.A0A2G8S558"/>
<feature type="signal peptide" evidence="4">
    <location>
        <begin position="1"/>
        <end position="19"/>
    </location>
</feature>
<evidence type="ECO:0000313" key="6">
    <source>
        <dbReference type="EMBL" id="PIL28864.1"/>
    </source>
</evidence>
<gene>
    <name evidence="6" type="ORF">GSI_08910</name>
</gene>
<keyword evidence="7" id="KW-1185">Reference proteome</keyword>
<dbReference type="GO" id="GO:0004190">
    <property type="term" value="F:aspartic-type endopeptidase activity"/>
    <property type="evidence" value="ECO:0007669"/>
    <property type="project" value="UniProtKB-KW"/>
</dbReference>
<organism evidence="6 7">
    <name type="scientific">Ganoderma sinense ZZ0214-1</name>
    <dbReference type="NCBI Taxonomy" id="1077348"/>
    <lineage>
        <taxon>Eukaryota</taxon>
        <taxon>Fungi</taxon>
        <taxon>Dikarya</taxon>
        <taxon>Basidiomycota</taxon>
        <taxon>Agaricomycotina</taxon>
        <taxon>Agaricomycetes</taxon>
        <taxon>Polyporales</taxon>
        <taxon>Polyporaceae</taxon>
        <taxon>Ganoderma</taxon>
    </lineage>
</organism>
<reference evidence="6 7" key="1">
    <citation type="journal article" date="2015" name="Sci. Rep.">
        <title>Chromosome-level genome map provides insights into diverse defense mechanisms in the medicinal fungus Ganoderma sinense.</title>
        <authorList>
            <person name="Zhu Y."/>
            <person name="Xu J."/>
            <person name="Sun C."/>
            <person name="Zhou S."/>
            <person name="Xu H."/>
            <person name="Nelson D.R."/>
            <person name="Qian J."/>
            <person name="Song J."/>
            <person name="Luo H."/>
            <person name="Xiang L."/>
            <person name="Li Y."/>
            <person name="Xu Z."/>
            <person name="Ji A."/>
            <person name="Wang L."/>
            <person name="Lu S."/>
            <person name="Hayward A."/>
            <person name="Sun W."/>
            <person name="Li X."/>
            <person name="Schwartz D.C."/>
            <person name="Wang Y."/>
            <person name="Chen S."/>
        </authorList>
    </citation>
    <scope>NUCLEOTIDE SEQUENCE [LARGE SCALE GENOMIC DNA]</scope>
    <source>
        <strain evidence="6 7">ZZ0214-1</strain>
    </source>
</reference>
<evidence type="ECO:0000256" key="4">
    <source>
        <dbReference type="SAM" id="SignalP"/>
    </source>
</evidence>
<dbReference type="SUPFAM" id="SSF50630">
    <property type="entry name" value="Acid proteases"/>
    <property type="match status" value="1"/>
</dbReference>
<sequence>MARFSTLLALCAAATAATASPFVVRDSPVSLPLARRVAFTGAARIVELDQARAALLKNVGHGKGGQLKRADLEAVNQLTHYTVEVGIGSPATTYTLLVDTGSANTFIGVNQTYVKTSTSNDTGNSVSVTYGSGRFSGEQFTDTVTLGNVTIQNQGISVANQTLGFPSTIDGILGIGPSGLTKGTVSGGQVVPTVLDNAFEQGAITAEAIGISFEPASNASTANGLLTLGGSDSSRFVGNINVATITGTSPASNYVGIDQTVRYGNDTPILSQTAGIVDTGTTLILLASDAFAAYKNATGAVTDTTTGLLKITNDQYANLQSLFFTINLVDYELIPNAQIWPRSLNTLIGGDANSIYLVVADLGSKSGEGLDFINGYSWLERFYHVYVPQRNTVGFANTQYTHSEVN</sequence>
<feature type="chain" id="PRO_5013829486" evidence="4">
    <location>
        <begin position="20"/>
        <end position="406"/>
    </location>
</feature>
<dbReference type="Pfam" id="PF00026">
    <property type="entry name" value="Asp"/>
    <property type="match status" value="1"/>
</dbReference>
<accession>A0A2G8S558</accession>
<dbReference type="InterPro" id="IPR001969">
    <property type="entry name" value="Aspartic_peptidase_AS"/>
</dbReference>
<evidence type="ECO:0000256" key="2">
    <source>
        <dbReference type="ARBA" id="ARBA00022750"/>
    </source>
</evidence>
<dbReference type="PROSITE" id="PS00141">
    <property type="entry name" value="ASP_PROTEASE"/>
    <property type="match status" value="2"/>
</dbReference>
<dbReference type="GO" id="GO:0006508">
    <property type="term" value="P:proteolysis"/>
    <property type="evidence" value="ECO:0007669"/>
    <property type="project" value="UniProtKB-KW"/>
</dbReference>
<dbReference type="Proteomes" id="UP000230002">
    <property type="component" value="Unassembled WGS sequence"/>
</dbReference>
<evidence type="ECO:0000256" key="3">
    <source>
        <dbReference type="RuleBase" id="RU000454"/>
    </source>
</evidence>
<dbReference type="PANTHER" id="PTHR47966:SF51">
    <property type="entry name" value="BETA-SITE APP-CLEAVING ENZYME, ISOFORM A-RELATED"/>
    <property type="match status" value="1"/>
</dbReference>
<keyword evidence="2 3" id="KW-0064">Aspartyl protease</keyword>
<feature type="domain" description="Peptidase A1" evidence="5">
    <location>
        <begin position="81"/>
        <end position="396"/>
    </location>
</feature>
<evidence type="ECO:0000259" key="5">
    <source>
        <dbReference type="PROSITE" id="PS51767"/>
    </source>
</evidence>
<dbReference type="OrthoDB" id="660550at2759"/>